<evidence type="ECO:0000256" key="3">
    <source>
        <dbReference type="ARBA" id="ARBA00022748"/>
    </source>
</evidence>
<feature type="domain" description="Cytochrome c assembly protein" evidence="7">
    <location>
        <begin position="76"/>
        <end position="256"/>
    </location>
</feature>
<sequence>MLKADVILIMATALLYSGIFLFFIFGLVTKKEVFIRYAIKAGWIGLFLNLAAVVIRWLQAGHPPVNMFELNSSGVCLAIALYLFLQWKVRELRVVGVVVFGFTAILLGWSLTLFTGVETLKPEYQSIWLVAHIFSAFTALAFYLMSFAISCLYFLNKSLGRENYSAAAGEALMDEYNVRLVAAGFVSHALMLITGAIWAQEAWGSYWSWDPVETWTLLAWLLYGLFLHLYFSFGWRGVKLQIMTLAAFPIIVFCYWWIPHLPLSNF</sequence>
<evidence type="ECO:0000259" key="7">
    <source>
        <dbReference type="Pfam" id="PF01578"/>
    </source>
</evidence>
<dbReference type="GO" id="GO:0005886">
    <property type="term" value="C:plasma membrane"/>
    <property type="evidence" value="ECO:0007669"/>
    <property type="project" value="TreeGrafter"/>
</dbReference>
<dbReference type="EMBL" id="LGTE01000003">
    <property type="protein sequence ID" value="KNZ70528.1"/>
    <property type="molecule type" value="Genomic_DNA"/>
</dbReference>
<dbReference type="GO" id="GO:0020037">
    <property type="term" value="F:heme binding"/>
    <property type="evidence" value="ECO:0007669"/>
    <property type="project" value="InterPro"/>
</dbReference>
<keyword evidence="2 6" id="KW-0812">Transmembrane</keyword>
<dbReference type="Proteomes" id="UP000037175">
    <property type="component" value="Unassembled WGS sequence"/>
</dbReference>
<gene>
    <name evidence="8" type="ORF">Tfer_0710</name>
</gene>
<dbReference type="InterPro" id="IPR002541">
    <property type="entry name" value="Cyt_c_assembly"/>
</dbReference>
<keyword evidence="5 6" id="KW-0472">Membrane</keyword>
<feature type="transmembrane region" description="Helical" evidence="6">
    <location>
        <begin position="127"/>
        <end position="155"/>
    </location>
</feature>
<dbReference type="GO" id="GO:0017004">
    <property type="term" value="P:cytochrome complex assembly"/>
    <property type="evidence" value="ECO:0007669"/>
    <property type="project" value="UniProtKB-KW"/>
</dbReference>
<keyword evidence="3" id="KW-0201">Cytochrome c-type biogenesis</keyword>
<comment type="subcellular location">
    <subcellularLocation>
        <location evidence="1">Membrane</location>
        <topology evidence="1">Multi-pass membrane protein</topology>
    </subcellularLocation>
</comment>
<proteinExistence type="predicted"/>
<protein>
    <submittedName>
        <fullName evidence="8">Cytochrome c assembly protein</fullName>
    </submittedName>
</protein>
<feature type="transmembrane region" description="Helical" evidence="6">
    <location>
        <begin position="92"/>
        <end position="115"/>
    </location>
</feature>
<keyword evidence="9" id="KW-1185">Reference proteome</keyword>
<evidence type="ECO:0000313" key="8">
    <source>
        <dbReference type="EMBL" id="KNZ70528.1"/>
    </source>
</evidence>
<feature type="transmembrane region" description="Helical" evidence="6">
    <location>
        <begin position="176"/>
        <end position="199"/>
    </location>
</feature>
<accession>A0A0L6W590</accession>
<evidence type="ECO:0000256" key="4">
    <source>
        <dbReference type="ARBA" id="ARBA00022989"/>
    </source>
</evidence>
<evidence type="ECO:0000256" key="5">
    <source>
        <dbReference type="ARBA" id="ARBA00023136"/>
    </source>
</evidence>
<feature type="transmembrane region" description="Helical" evidence="6">
    <location>
        <begin position="6"/>
        <end position="29"/>
    </location>
</feature>
<dbReference type="RefSeq" id="WP_052216894.1">
    <property type="nucleotide sequence ID" value="NZ_LGTE01000003.1"/>
</dbReference>
<reference evidence="9" key="1">
    <citation type="submission" date="2015-07" db="EMBL/GenBank/DDBJ databases">
        <title>Complete Genome of Thermincola ferriacetica strain Z-0001T.</title>
        <authorList>
            <person name="Lusk B."/>
            <person name="Badalamenti J.P."/>
            <person name="Parameswaran P."/>
            <person name="Bond D.R."/>
            <person name="Torres C.I."/>
        </authorList>
    </citation>
    <scope>NUCLEOTIDE SEQUENCE [LARGE SCALE GENOMIC DNA]</scope>
    <source>
        <strain evidence="9">Z-0001</strain>
    </source>
</reference>
<dbReference type="PANTHER" id="PTHR30071:SF1">
    <property type="entry name" value="CYTOCHROME B_B6 PROTEIN-RELATED"/>
    <property type="match status" value="1"/>
</dbReference>
<evidence type="ECO:0000256" key="2">
    <source>
        <dbReference type="ARBA" id="ARBA00022692"/>
    </source>
</evidence>
<keyword evidence="4 6" id="KW-1133">Transmembrane helix</keyword>
<name>A0A0L6W590_9FIRM</name>
<evidence type="ECO:0000256" key="1">
    <source>
        <dbReference type="ARBA" id="ARBA00004141"/>
    </source>
</evidence>
<feature type="transmembrane region" description="Helical" evidence="6">
    <location>
        <begin position="65"/>
        <end position="85"/>
    </location>
</feature>
<dbReference type="PANTHER" id="PTHR30071">
    <property type="entry name" value="HEME EXPORTER PROTEIN C"/>
    <property type="match status" value="1"/>
</dbReference>
<feature type="transmembrane region" description="Helical" evidence="6">
    <location>
        <begin position="240"/>
        <end position="258"/>
    </location>
</feature>
<evidence type="ECO:0000256" key="6">
    <source>
        <dbReference type="SAM" id="Phobius"/>
    </source>
</evidence>
<dbReference type="PATRIC" id="fig|281456.6.peg.754"/>
<dbReference type="AlphaFoldDB" id="A0A0L6W590"/>
<comment type="caution">
    <text evidence="8">The sequence shown here is derived from an EMBL/GenBank/DDBJ whole genome shotgun (WGS) entry which is preliminary data.</text>
</comment>
<dbReference type="Pfam" id="PF01578">
    <property type="entry name" value="Cytochrom_C_asm"/>
    <property type="match status" value="1"/>
</dbReference>
<feature type="transmembrane region" description="Helical" evidence="6">
    <location>
        <begin position="214"/>
        <end position="233"/>
    </location>
</feature>
<feature type="transmembrane region" description="Helical" evidence="6">
    <location>
        <begin position="41"/>
        <end position="59"/>
    </location>
</feature>
<organism evidence="8 9">
    <name type="scientific">Thermincola ferriacetica</name>
    <dbReference type="NCBI Taxonomy" id="281456"/>
    <lineage>
        <taxon>Bacteria</taxon>
        <taxon>Bacillati</taxon>
        <taxon>Bacillota</taxon>
        <taxon>Clostridia</taxon>
        <taxon>Eubacteriales</taxon>
        <taxon>Thermincolaceae</taxon>
        <taxon>Thermincola</taxon>
    </lineage>
</organism>
<dbReference type="InterPro" id="IPR045062">
    <property type="entry name" value="Cyt_c_biogenesis_CcsA/CcmC"/>
</dbReference>
<evidence type="ECO:0000313" key="9">
    <source>
        <dbReference type="Proteomes" id="UP000037175"/>
    </source>
</evidence>